<feature type="transmembrane region" description="Helical" evidence="6">
    <location>
        <begin position="253"/>
        <end position="275"/>
    </location>
</feature>
<evidence type="ECO:0000256" key="3">
    <source>
        <dbReference type="ARBA" id="ARBA00022692"/>
    </source>
</evidence>
<feature type="transmembrane region" description="Helical" evidence="6">
    <location>
        <begin position="377"/>
        <end position="399"/>
    </location>
</feature>
<evidence type="ECO:0000256" key="1">
    <source>
        <dbReference type="ARBA" id="ARBA00004141"/>
    </source>
</evidence>
<dbReference type="AlphaFoldDB" id="A0A1G5S6I7"/>
<evidence type="ECO:0000313" key="7">
    <source>
        <dbReference type="EMBL" id="SCZ81179.1"/>
    </source>
</evidence>
<keyword evidence="2" id="KW-0813">Transport</keyword>
<feature type="transmembrane region" description="Helical" evidence="6">
    <location>
        <begin position="12"/>
        <end position="31"/>
    </location>
</feature>
<feature type="transmembrane region" description="Helical" evidence="6">
    <location>
        <begin position="309"/>
        <end position="330"/>
    </location>
</feature>
<dbReference type="CDD" id="cd10336">
    <property type="entry name" value="SLC6sbd_Tyt1-Like"/>
    <property type="match status" value="1"/>
</dbReference>
<keyword evidence="5 6" id="KW-0472">Membrane</keyword>
<dbReference type="STRING" id="1120920.SAMN03080599_02644"/>
<evidence type="ECO:0000256" key="2">
    <source>
        <dbReference type="ARBA" id="ARBA00022448"/>
    </source>
</evidence>
<feature type="transmembrane region" description="Helical" evidence="6">
    <location>
        <begin position="419"/>
        <end position="440"/>
    </location>
</feature>
<evidence type="ECO:0000313" key="8">
    <source>
        <dbReference type="Proteomes" id="UP000199208"/>
    </source>
</evidence>
<feature type="transmembrane region" description="Helical" evidence="6">
    <location>
        <begin position="146"/>
        <end position="164"/>
    </location>
</feature>
<comment type="subcellular location">
    <subcellularLocation>
        <location evidence="1">Membrane</location>
        <topology evidence="1">Multi-pass membrane protein</topology>
    </subcellularLocation>
</comment>
<dbReference type="InterPro" id="IPR047218">
    <property type="entry name" value="YocR/YhdH-like"/>
</dbReference>
<dbReference type="Pfam" id="PF00209">
    <property type="entry name" value="SNF"/>
    <property type="match status" value="2"/>
</dbReference>
<accession>A0A1G5S6I7</accession>
<dbReference type="PROSITE" id="PS50267">
    <property type="entry name" value="NA_NEUROTRAN_SYMP_3"/>
    <property type="match status" value="1"/>
</dbReference>
<dbReference type="GO" id="GO:0016020">
    <property type="term" value="C:membrane"/>
    <property type="evidence" value="ECO:0007669"/>
    <property type="project" value="UniProtKB-SubCell"/>
</dbReference>
<dbReference type="Proteomes" id="UP000199208">
    <property type="component" value="Unassembled WGS sequence"/>
</dbReference>
<dbReference type="SUPFAM" id="SSF161070">
    <property type="entry name" value="SNF-like"/>
    <property type="match status" value="1"/>
</dbReference>
<feature type="transmembrane region" description="Helical" evidence="6">
    <location>
        <begin position="460"/>
        <end position="480"/>
    </location>
</feature>
<dbReference type="NCBIfam" id="NF037979">
    <property type="entry name" value="Na_transp"/>
    <property type="match status" value="1"/>
</dbReference>
<dbReference type="PANTHER" id="PTHR42948:SF1">
    <property type="entry name" value="TRANSPORTER"/>
    <property type="match status" value="1"/>
</dbReference>
<dbReference type="EMBL" id="FMWL01000017">
    <property type="protein sequence ID" value="SCZ81179.1"/>
    <property type="molecule type" value="Genomic_DNA"/>
</dbReference>
<proteinExistence type="predicted"/>
<protein>
    <submittedName>
        <fullName evidence="7">Neurotransmitter:Na+ symporter, NSS family</fullName>
    </submittedName>
</protein>
<dbReference type="OrthoDB" id="9762833at2"/>
<reference evidence="7 8" key="1">
    <citation type="submission" date="2016-10" db="EMBL/GenBank/DDBJ databases">
        <authorList>
            <person name="de Groot N.N."/>
        </authorList>
    </citation>
    <scope>NUCLEOTIDE SEQUENCE [LARGE SCALE GENOMIC DNA]</scope>
    <source>
        <strain evidence="7 8">DSM 2784</strain>
    </source>
</reference>
<name>A0A1G5S6I7_9FIRM</name>
<evidence type="ECO:0000256" key="4">
    <source>
        <dbReference type="ARBA" id="ARBA00022989"/>
    </source>
</evidence>
<gene>
    <name evidence="7" type="ORF">SAMN03080599_02644</name>
</gene>
<evidence type="ECO:0000256" key="5">
    <source>
        <dbReference type="ARBA" id="ARBA00023136"/>
    </source>
</evidence>
<organism evidence="7 8">
    <name type="scientific">Acidaminobacter hydrogenoformans DSM 2784</name>
    <dbReference type="NCBI Taxonomy" id="1120920"/>
    <lineage>
        <taxon>Bacteria</taxon>
        <taxon>Bacillati</taxon>
        <taxon>Bacillota</taxon>
        <taxon>Clostridia</taxon>
        <taxon>Peptostreptococcales</taxon>
        <taxon>Acidaminobacteraceae</taxon>
        <taxon>Acidaminobacter</taxon>
    </lineage>
</organism>
<feature type="transmembrane region" description="Helical" evidence="6">
    <location>
        <begin position="176"/>
        <end position="196"/>
    </location>
</feature>
<keyword evidence="4 6" id="KW-1133">Transmembrane helix</keyword>
<feature type="transmembrane region" description="Helical" evidence="6">
    <location>
        <begin position="216"/>
        <end position="241"/>
    </location>
</feature>
<feature type="transmembrane region" description="Helical" evidence="6">
    <location>
        <begin position="43"/>
        <end position="64"/>
    </location>
</feature>
<dbReference type="InterPro" id="IPR000175">
    <property type="entry name" value="Na/ntran_symport"/>
</dbReference>
<feature type="transmembrane region" description="Helical" evidence="6">
    <location>
        <begin position="85"/>
        <end position="105"/>
    </location>
</feature>
<evidence type="ECO:0000256" key="6">
    <source>
        <dbReference type="SAM" id="Phobius"/>
    </source>
</evidence>
<keyword evidence="3 6" id="KW-0812">Transmembrane</keyword>
<dbReference type="RefSeq" id="WP_092592290.1">
    <property type="nucleotide sequence ID" value="NZ_FMWL01000017.1"/>
</dbReference>
<dbReference type="PANTHER" id="PTHR42948">
    <property type="entry name" value="TRANSPORTER"/>
    <property type="match status" value="1"/>
</dbReference>
<keyword evidence="8" id="KW-1185">Reference proteome</keyword>
<dbReference type="PRINTS" id="PR00176">
    <property type="entry name" value="NANEUSMPORT"/>
</dbReference>
<dbReference type="InterPro" id="IPR037272">
    <property type="entry name" value="SNS_sf"/>
</dbReference>
<feature type="transmembrane region" description="Helical" evidence="6">
    <location>
        <begin position="350"/>
        <end position="371"/>
    </location>
</feature>
<sequence>MSKNTEQWGSRWGFILASIGMAIGTGNIWRFPRVAAANGGGPFIIAWTIALFVWAIPLLMGEMVMGRKTGLGTVGAFRDFIGKKYTWMGTWIMVVCLAIAFYYSVVMGWCVKYFTLAVSGTFKPGMGTEQTAEIWNVFTTTPSQTILFHFISMGIAGFIIYQGVTKGIEKASKIMIPTLFFLLITAMIRAITLPGAAQGLEYLFSPKLHMLAEPQIWLAAFTQAAWSTGAGWGFIITYAVYTKRKEDVAGNCLIMGVGDNVGALIAGMTVLPAIFALSPTVEFANEALAQGNTGITFIYLAQLFTRMPLGNFAAAIFFLAMAIAALSSLLPMVEVGVRNLMDMGHDRKKATLIVVVGSFLLGIPSAYSLNFLDNQDWVWGIGLLVSGLFVAFAMVKYGVEKARTELINMPWSDYQIGKWWSTCIRLFPVFFVMITGWWFWQAIGWYPDNWWAPFEVFTPGTIIFQCAIVIIGSILANNWLADKVGPGRDITAEEDVQFIAEERA</sequence>